<feature type="compositionally biased region" description="Basic and acidic residues" evidence="1">
    <location>
        <begin position="112"/>
        <end position="129"/>
    </location>
</feature>
<accession>A0AA48QW52</accession>
<evidence type="ECO:0000256" key="1">
    <source>
        <dbReference type="SAM" id="MobiDB-lite"/>
    </source>
</evidence>
<organism evidence="2 3">
    <name type="scientific">Cutaneotrichosporon cavernicola</name>
    <dbReference type="NCBI Taxonomy" id="279322"/>
    <lineage>
        <taxon>Eukaryota</taxon>
        <taxon>Fungi</taxon>
        <taxon>Dikarya</taxon>
        <taxon>Basidiomycota</taxon>
        <taxon>Agaricomycotina</taxon>
        <taxon>Tremellomycetes</taxon>
        <taxon>Trichosporonales</taxon>
        <taxon>Trichosporonaceae</taxon>
        <taxon>Cutaneotrichosporon</taxon>
    </lineage>
</organism>
<evidence type="ECO:0000313" key="3">
    <source>
        <dbReference type="Proteomes" id="UP001233271"/>
    </source>
</evidence>
<gene>
    <name evidence="2" type="ORF">CcaverHIS019_0406370</name>
</gene>
<reference evidence="2" key="1">
    <citation type="journal article" date="2023" name="BMC Genomics">
        <title>Chromosome-level genome assemblies of Cutaneotrichosporon spp. (Trichosporonales, Basidiomycota) reveal imbalanced evolution between nucleotide sequences and chromosome synteny.</title>
        <authorList>
            <person name="Kobayashi Y."/>
            <person name="Kayamori A."/>
            <person name="Aoki K."/>
            <person name="Shiwa Y."/>
            <person name="Matsutani M."/>
            <person name="Fujita N."/>
            <person name="Sugita T."/>
            <person name="Iwasaki W."/>
            <person name="Tanaka N."/>
            <person name="Takashima M."/>
        </authorList>
    </citation>
    <scope>NUCLEOTIDE SEQUENCE</scope>
    <source>
        <strain evidence="2">HIS019</strain>
    </source>
</reference>
<dbReference type="AlphaFoldDB" id="A0AA48QW52"/>
<evidence type="ECO:0000313" key="2">
    <source>
        <dbReference type="EMBL" id="BEI91817.1"/>
    </source>
</evidence>
<name>A0AA48QW52_9TREE</name>
<keyword evidence="3" id="KW-1185">Reference proteome</keyword>
<feature type="region of interest" description="Disordered" evidence="1">
    <location>
        <begin position="108"/>
        <end position="137"/>
    </location>
</feature>
<dbReference type="EMBL" id="AP028215">
    <property type="protein sequence ID" value="BEI91817.1"/>
    <property type="molecule type" value="Genomic_DNA"/>
</dbReference>
<dbReference type="RefSeq" id="XP_060457082.1">
    <property type="nucleotide sequence ID" value="XM_060600494.1"/>
</dbReference>
<dbReference type="Proteomes" id="UP001233271">
    <property type="component" value="Chromosome 4"/>
</dbReference>
<dbReference type="KEGG" id="ccac:CcaHIS019_0406370"/>
<dbReference type="GeneID" id="85495687"/>
<sequence>MHEPTHLAIFRSGAPGAPFAFEPAYSHALSVPPVGRFLKSAIHVTEDEPWGPPKPDPEIMALKVDPRPNNYAALNRANKREVDLILAEMKRAIKAKQKAEVERAKKAAALKKISDREKDKEKRAAEKDAAKKRKVAEKAHLKALKESKRTAKAQYTSASRETGIPPEFWFPYPPMCAYRRPLASGDGWPLMSRTMTQAIHDFEYEDRLIRTANGQLVGFF</sequence>
<proteinExistence type="predicted"/>
<protein>
    <submittedName>
        <fullName evidence="2">Uncharacterized protein</fullName>
    </submittedName>
</protein>